<organism evidence="6 7">
    <name type="scientific">Candidatus Fusicatenibacter merdavium</name>
    <dbReference type="NCBI Taxonomy" id="2838600"/>
    <lineage>
        <taxon>Bacteria</taxon>
        <taxon>Bacillati</taxon>
        <taxon>Bacillota</taxon>
        <taxon>Clostridia</taxon>
        <taxon>Lachnospirales</taxon>
        <taxon>Lachnospiraceae</taxon>
        <taxon>Fusicatenibacter</taxon>
    </lineage>
</organism>
<keyword evidence="1" id="KW-0805">Transcription regulation</keyword>
<dbReference type="InterPro" id="IPR029016">
    <property type="entry name" value="GAF-like_dom_sf"/>
</dbReference>
<dbReference type="AlphaFoldDB" id="A0A9D2BIF6"/>
<reference evidence="6" key="1">
    <citation type="journal article" date="2021" name="PeerJ">
        <title>Extensive microbial diversity within the chicken gut microbiome revealed by metagenomics and culture.</title>
        <authorList>
            <person name="Gilroy R."/>
            <person name="Ravi A."/>
            <person name="Getino M."/>
            <person name="Pursley I."/>
            <person name="Horton D.L."/>
            <person name="Alikhan N.F."/>
            <person name="Baker D."/>
            <person name="Gharbi K."/>
            <person name="Hall N."/>
            <person name="Watson M."/>
            <person name="Adriaenssens E.M."/>
            <person name="Foster-Nyarko E."/>
            <person name="Jarju S."/>
            <person name="Secka A."/>
            <person name="Antonio M."/>
            <person name="Oren A."/>
            <person name="Chaudhuri R.R."/>
            <person name="La Ragione R."/>
            <person name="Hildebrand F."/>
            <person name="Pallen M.J."/>
        </authorList>
    </citation>
    <scope>NUCLEOTIDE SEQUENCE</scope>
    <source>
        <strain evidence="6">CHK183-1962</strain>
    </source>
</reference>
<evidence type="ECO:0000256" key="1">
    <source>
        <dbReference type="ARBA" id="ARBA00023015"/>
    </source>
</evidence>
<protein>
    <submittedName>
        <fullName evidence="6">IclR family transcriptional regulator</fullName>
    </submittedName>
</protein>
<dbReference type="Pfam" id="PF09339">
    <property type="entry name" value="HTH_IclR"/>
    <property type="match status" value="1"/>
</dbReference>
<dbReference type="InterPro" id="IPR050707">
    <property type="entry name" value="HTH_MetabolicPath_Reg"/>
</dbReference>
<reference evidence="6" key="2">
    <citation type="submission" date="2021-04" db="EMBL/GenBank/DDBJ databases">
        <authorList>
            <person name="Gilroy R."/>
        </authorList>
    </citation>
    <scope>NUCLEOTIDE SEQUENCE</scope>
    <source>
        <strain evidence="6">CHK183-1962</strain>
    </source>
</reference>
<dbReference type="EMBL" id="DXEK01000116">
    <property type="protein sequence ID" value="HIX77321.1"/>
    <property type="molecule type" value="Genomic_DNA"/>
</dbReference>
<dbReference type="GO" id="GO:0003677">
    <property type="term" value="F:DNA binding"/>
    <property type="evidence" value="ECO:0007669"/>
    <property type="project" value="UniProtKB-KW"/>
</dbReference>
<keyword evidence="2" id="KW-0238">DNA-binding</keyword>
<evidence type="ECO:0000259" key="4">
    <source>
        <dbReference type="PROSITE" id="PS51077"/>
    </source>
</evidence>
<dbReference type="PROSITE" id="PS51078">
    <property type="entry name" value="ICLR_ED"/>
    <property type="match status" value="1"/>
</dbReference>
<dbReference type="Gene3D" id="1.10.10.10">
    <property type="entry name" value="Winged helix-like DNA-binding domain superfamily/Winged helix DNA-binding domain"/>
    <property type="match status" value="1"/>
</dbReference>
<proteinExistence type="predicted"/>
<dbReference type="InterPro" id="IPR014757">
    <property type="entry name" value="Tscrpt_reg_IclR_C"/>
</dbReference>
<gene>
    <name evidence="6" type="ORF">H9734_06985</name>
</gene>
<comment type="caution">
    <text evidence="6">The sequence shown here is derived from an EMBL/GenBank/DDBJ whole genome shotgun (WGS) entry which is preliminary data.</text>
</comment>
<dbReference type="Pfam" id="PF01614">
    <property type="entry name" value="IclR_C"/>
    <property type="match status" value="1"/>
</dbReference>
<dbReference type="PANTHER" id="PTHR30136:SF24">
    <property type="entry name" value="HTH-TYPE TRANSCRIPTIONAL REPRESSOR ALLR"/>
    <property type="match status" value="1"/>
</dbReference>
<evidence type="ECO:0000313" key="7">
    <source>
        <dbReference type="Proteomes" id="UP000886890"/>
    </source>
</evidence>
<dbReference type="Proteomes" id="UP000886890">
    <property type="component" value="Unassembled WGS sequence"/>
</dbReference>
<dbReference type="InterPro" id="IPR036390">
    <property type="entry name" value="WH_DNA-bd_sf"/>
</dbReference>
<dbReference type="Gene3D" id="3.30.450.40">
    <property type="match status" value="1"/>
</dbReference>
<dbReference type="SUPFAM" id="SSF46785">
    <property type="entry name" value="Winged helix' DNA-binding domain"/>
    <property type="match status" value="1"/>
</dbReference>
<feature type="domain" description="IclR-ED" evidence="5">
    <location>
        <begin position="97"/>
        <end position="280"/>
    </location>
</feature>
<dbReference type="PROSITE" id="PS51077">
    <property type="entry name" value="HTH_ICLR"/>
    <property type="match status" value="1"/>
</dbReference>
<evidence type="ECO:0000259" key="5">
    <source>
        <dbReference type="PROSITE" id="PS51078"/>
    </source>
</evidence>
<evidence type="ECO:0000256" key="2">
    <source>
        <dbReference type="ARBA" id="ARBA00023125"/>
    </source>
</evidence>
<dbReference type="SMART" id="SM00346">
    <property type="entry name" value="HTH_ICLR"/>
    <property type="match status" value="1"/>
</dbReference>
<dbReference type="SUPFAM" id="SSF55781">
    <property type="entry name" value="GAF domain-like"/>
    <property type="match status" value="1"/>
</dbReference>
<dbReference type="GO" id="GO:0003700">
    <property type="term" value="F:DNA-binding transcription factor activity"/>
    <property type="evidence" value="ECO:0007669"/>
    <property type="project" value="TreeGrafter"/>
</dbReference>
<evidence type="ECO:0000256" key="3">
    <source>
        <dbReference type="ARBA" id="ARBA00023163"/>
    </source>
</evidence>
<accession>A0A9D2BIF6</accession>
<evidence type="ECO:0000313" key="6">
    <source>
        <dbReference type="EMBL" id="HIX77321.1"/>
    </source>
</evidence>
<sequence>MKTEQKREQDNKAAFLADETEDGVREEIREEKNPIQVADRLFLTMEVLAQKGPMGLIELSNQLNLHKSTVHRLLNSLIYMGYARQDLESGKYSLTFKLLELSNQLLAHVDVIEIVRPYLKKLMRQTGETVHFVQKDGNYAVYIDKVESDQNSVRMVSKVGSRIPLYCSGVGKAMAAQMTEEQVRKMWAKSRIHALTPHTIVDCDEYLKALEEVRRKGYALDNEENELGVRCIAAGVTDYKGRPKYAFSISAPVSRMDDKRVEELAFYVLKMKEEIAREIQ</sequence>
<dbReference type="PANTHER" id="PTHR30136">
    <property type="entry name" value="HELIX-TURN-HELIX TRANSCRIPTIONAL REGULATOR, ICLR FAMILY"/>
    <property type="match status" value="1"/>
</dbReference>
<name>A0A9D2BIF6_9FIRM</name>
<keyword evidence="3" id="KW-0804">Transcription</keyword>
<dbReference type="GO" id="GO:0045892">
    <property type="term" value="P:negative regulation of DNA-templated transcription"/>
    <property type="evidence" value="ECO:0007669"/>
    <property type="project" value="TreeGrafter"/>
</dbReference>
<dbReference type="InterPro" id="IPR005471">
    <property type="entry name" value="Tscrpt_reg_IclR_N"/>
</dbReference>
<feature type="domain" description="HTH iclR-type" evidence="4">
    <location>
        <begin position="35"/>
        <end position="96"/>
    </location>
</feature>
<dbReference type="InterPro" id="IPR036388">
    <property type="entry name" value="WH-like_DNA-bd_sf"/>
</dbReference>